<accession>A0ABT3KSV1</accession>
<evidence type="ECO:0000313" key="4">
    <source>
        <dbReference type="Proteomes" id="UP001208935"/>
    </source>
</evidence>
<evidence type="ECO:0000313" key="3">
    <source>
        <dbReference type="EMBL" id="MCW5321398.1"/>
    </source>
</evidence>
<evidence type="ECO:0000256" key="1">
    <source>
        <dbReference type="SAM" id="MobiDB-lite"/>
    </source>
</evidence>
<dbReference type="Pfam" id="PF02120">
    <property type="entry name" value="Flg_hook"/>
    <property type="match status" value="1"/>
</dbReference>
<feature type="compositionally biased region" description="Low complexity" evidence="1">
    <location>
        <begin position="167"/>
        <end position="183"/>
    </location>
</feature>
<dbReference type="Gene3D" id="3.30.750.140">
    <property type="match status" value="1"/>
</dbReference>
<name>A0ABT3KSV1_9BURK</name>
<dbReference type="EMBL" id="QZCW01000002">
    <property type="protein sequence ID" value="MCW5321398.1"/>
    <property type="molecule type" value="Genomic_DNA"/>
</dbReference>
<feature type="region of interest" description="Disordered" evidence="1">
    <location>
        <begin position="1"/>
        <end position="60"/>
    </location>
</feature>
<feature type="domain" description="Flagellar hook-length control protein-like C-terminal" evidence="2">
    <location>
        <begin position="90"/>
        <end position="168"/>
    </location>
</feature>
<reference evidence="4" key="1">
    <citation type="submission" date="2023-07" db="EMBL/GenBank/DDBJ databases">
        <title>Verminephrobacter genomes.</title>
        <authorList>
            <person name="Lund M.B."/>
        </authorList>
    </citation>
    <scope>NUCLEOTIDE SEQUENCE [LARGE SCALE GENOMIC DNA]</scope>
    <source>
        <strain evidence="4">AtM5-05</strain>
    </source>
</reference>
<feature type="region of interest" description="Disordered" evidence="1">
    <location>
        <begin position="164"/>
        <end position="189"/>
    </location>
</feature>
<gene>
    <name evidence="3" type="ORF">D5039_09645</name>
</gene>
<keyword evidence="3" id="KW-0969">Cilium</keyword>
<proteinExistence type="predicted"/>
<organism evidence="3 4">
    <name type="scientific">Verminephrobacter aporrectodeae subsp. tuberculatae</name>
    <dbReference type="NCBI Taxonomy" id="1110392"/>
    <lineage>
        <taxon>Bacteria</taxon>
        <taxon>Pseudomonadati</taxon>
        <taxon>Pseudomonadota</taxon>
        <taxon>Betaproteobacteria</taxon>
        <taxon>Burkholderiales</taxon>
        <taxon>Comamonadaceae</taxon>
        <taxon>Verminephrobacter</taxon>
    </lineage>
</organism>
<sequence>MDRTAGAQAAAAATGTGTPARALDGLLAALPPARAGESGAGGSRRDAEPPGAGVWSGAGPGSAWAAPGPVGGAGPFAHPGLAAAPAAEPVTWWAEQQTWNAQLTLDRDGQPVEVSVSLSGNAAHVFFQSEQPQTRELLDRSRAQLGDLLHSQGLVLAGMSVGTSADQGAGQARSPRGRAGARPTQGMQGAPVASVAPAAAAPVLRVGNIAQRAVDVFV</sequence>
<comment type="caution">
    <text evidence="3">The sequence shown here is derived from an EMBL/GenBank/DDBJ whole genome shotgun (WGS) entry which is preliminary data.</text>
</comment>
<evidence type="ECO:0000259" key="2">
    <source>
        <dbReference type="Pfam" id="PF02120"/>
    </source>
</evidence>
<dbReference type="InterPro" id="IPR038610">
    <property type="entry name" value="FliK-like_C_sf"/>
</dbReference>
<feature type="compositionally biased region" description="Low complexity" evidence="1">
    <location>
        <begin position="1"/>
        <end position="37"/>
    </location>
</feature>
<protein>
    <submittedName>
        <fullName evidence="3">Flagellar hook-length control protein FliK</fullName>
    </submittedName>
</protein>
<keyword evidence="3" id="KW-0282">Flagellum</keyword>
<dbReference type="CDD" id="cd17470">
    <property type="entry name" value="T3SS_Flik_C"/>
    <property type="match status" value="1"/>
</dbReference>
<keyword evidence="3" id="KW-0966">Cell projection</keyword>
<dbReference type="Proteomes" id="UP001208935">
    <property type="component" value="Unassembled WGS sequence"/>
</dbReference>
<dbReference type="InterPro" id="IPR021136">
    <property type="entry name" value="Flagellar_hook_control-like_C"/>
</dbReference>
<keyword evidence="4" id="KW-1185">Reference proteome</keyword>